<evidence type="ECO:0000259" key="1">
    <source>
        <dbReference type="Pfam" id="PF10908"/>
    </source>
</evidence>
<feature type="domain" description="Tlde1" evidence="1">
    <location>
        <begin position="24"/>
        <end position="148"/>
    </location>
</feature>
<dbReference type="Proteomes" id="UP000789704">
    <property type="component" value="Unassembled WGS sequence"/>
</dbReference>
<dbReference type="Pfam" id="PF10908">
    <property type="entry name" value="Tlde1_dom"/>
    <property type="match status" value="1"/>
</dbReference>
<dbReference type="AlphaFoldDB" id="A0A9N8S2P9"/>
<dbReference type="EMBL" id="CAJQZC010000016">
    <property type="protein sequence ID" value="CAG4925550.1"/>
    <property type="molecule type" value="Genomic_DNA"/>
</dbReference>
<gene>
    <name evidence="2" type="ORF">LMG31841_05495</name>
</gene>
<keyword evidence="3" id="KW-1185">Reference proteome</keyword>
<sequence>MPIRCTFGLNSKTTSALHCSGFGTVTAYSGQKWGRDNPKAIAAQDVGPLPPGTYYIVDRQSGGMLGWARNLWSEYGYGTTDRTTWFALWNPTTGDTTMVNGIRRGNFRLHPEGPRRLSEGCITVVSHLEFDQLNRFIRSRKPTLQVPGSDMRAYGTVDVR</sequence>
<reference evidence="2" key="1">
    <citation type="submission" date="2021-04" db="EMBL/GenBank/DDBJ databases">
        <authorList>
            <person name="Vanwijnsberghe S."/>
        </authorList>
    </citation>
    <scope>NUCLEOTIDE SEQUENCE</scope>
    <source>
        <strain evidence="2">LMG 31841</strain>
    </source>
</reference>
<organism evidence="2 3">
    <name type="scientific">Paraburkholderia saeva</name>
    <dbReference type="NCBI Taxonomy" id="2777537"/>
    <lineage>
        <taxon>Bacteria</taxon>
        <taxon>Pseudomonadati</taxon>
        <taxon>Pseudomonadota</taxon>
        <taxon>Betaproteobacteria</taxon>
        <taxon>Burkholderiales</taxon>
        <taxon>Burkholderiaceae</taxon>
        <taxon>Paraburkholderia</taxon>
    </lineage>
</organism>
<protein>
    <recommendedName>
        <fullName evidence="1">Tlde1 domain-containing protein</fullName>
    </recommendedName>
</protein>
<evidence type="ECO:0000313" key="2">
    <source>
        <dbReference type="EMBL" id="CAG4925550.1"/>
    </source>
</evidence>
<proteinExistence type="predicted"/>
<dbReference type="RefSeq" id="WP_228883663.1">
    <property type="nucleotide sequence ID" value="NZ_CAJQYX010000023.1"/>
</dbReference>
<name>A0A9N8S2P9_9BURK</name>
<accession>A0A9N8S2P9</accession>
<comment type="caution">
    <text evidence="2">The sequence shown here is derived from an EMBL/GenBank/DDBJ whole genome shotgun (WGS) entry which is preliminary data.</text>
</comment>
<evidence type="ECO:0000313" key="3">
    <source>
        <dbReference type="Proteomes" id="UP000789704"/>
    </source>
</evidence>
<dbReference type="InterPro" id="IPR021225">
    <property type="entry name" value="Tlde1_dom"/>
</dbReference>